<dbReference type="InterPro" id="IPR051465">
    <property type="entry name" value="Cell_Envelope_Struct_Comp"/>
</dbReference>
<keyword evidence="1" id="KW-0732">Signal</keyword>
<dbReference type="PANTHER" id="PTHR43308:SF5">
    <property type="entry name" value="S-LAYER PROTEIN _ PEPTIDOGLYCAN ENDO-BETA-N-ACETYLGLUCOSAMINIDASE"/>
    <property type="match status" value="1"/>
</dbReference>
<accession>A0A3P5X3B2</accession>
<dbReference type="Pfam" id="PF00395">
    <property type="entry name" value="SLH"/>
    <property type="match status" value="3"/>
</dbReference>
<dbReference type="AlphaFoldDB" id="A0A3P5X3B2"/>
<dbReference type="EMBL" id="UXAV01000031">
    <property type="protein sequence ID" value="VDC25026.1"/>
    <property type="molecule type" value="Genomic_DNA"/>
</dbReference>
<dbReference type="Proteomes" id="UP000270468">
    <property type="component" value="Unassembled WGS sequence"/>
</dbReference>
<feature type="signal peptide" evidence="1">
    <location>
        <begin position="1"/>
        <end position="27"/>
    </location>
</feature>
<dbReference type="RefSeq" id="WP_160117572.1">
    <property type="nucleotide sequence ID" value="NZ_CBCRXF010000011.1"/>
</dbReference>
<proteinExistence type="predicted"/>
<reference evidence="3 4" key="1">
    <citation type="submission" date="2018-11" db="EMBL/GenBank/DDBJ databases">
        <authorList>
            <person name="Criscuolo A."/>
        </authorList>
    </citation>
    <scope>NUCLEOTIDE SEQUENCE [LARGE SCALE GENOMIC DNA]</scope>
    <source>
        <strain evidence="3">ATB-66</strain>
    </source>
</reference>
<evidence type="ECO:0000259" key="2">
    <source>
        <dbReference type="PROSITE" id="PS51272"/>
    </source>
</evidence>
<protein>
    <submittedName>
        <fullName evidence="3">S-layer protein sap</fullName>
    </submittedName>
</protein>
<evidence type="ECO:0000313" key="3">
    <source>
        <dbReference type="EMBL" id="VDC25026.1"/>
    </source>
</evidence>
<dbReference type="Gene3D" id="2.130.10.10">
    <property type="entry name" value="YVTN repeat-like/Quinoprotein amine dehydrogenase"/>
    <property type="match status" value="1"/>
</dbReference>
<dbReference type="PROSITE" id="PS51272">
    <property type="entry name" value="SLH"/>
    <property type="match status" value="3"/>
</dbReference>
<feature type="domain" description="SLH" evidence="2">
    <location>
        <begin position="23"/>
        <end position="86"/>
    </location>
</feature>
<sequence>MKKVLQVLMVLSLSLSIVTLPTRSVKAAGFSDVSGLKKEINYLTDQKVINGYKDGTFRPSEKLTRAQAVVMIMRAIGLPETPMQDSGFYDVSPSSFGYKEISHAVNGGIINGKSKHQFDPTGKITRAEMAKILGNTFKLEGVNEFEFKDVSHGSWAFPFISSLAANNITVGYDDRTFRPTQPIDRAQFSAFLARSMKPHFRPSTGKVKHSVVDLPMEATIIDVVKNPKKPFIYYLDKESKSLVLLNLETKAKKVVKLTHPAEKLAIKNDKIFVTQLIQERSPYNFIETQKGLINVYDADDLSFLKVVNVNIEPYDIAVADDETLIVSSGSGQHTELHTYNWQTSEHLSSADSIQQELIELSPTQNKIYSVKTSHYTGKIDTYSLLAGVIKKEEMVSRFFDTMKLRGYIQMSPDGRVIYNGDGTVYASSSDPSKDLAPLGKLATPFSTMTFDEFGKQMFLADRSPQISVYKYDSLEPTFALRVYGKVNRLVYVEETKELYALTSIKLDGSKVESTILERFDFGQ</sequence>
<dbReference type="SUPFAM" id="SSF75011">
    <property type="entry name" value="3-carboxy-cis,cis-mucoante lactonizing enzyme"/>
    <property type="match status" value="1"/>
</dbReference>
<organism evidence="3 4">
    <name type="scientific">Filibacter tadaridae</name>
    <dbReference type="NCBI Taxonomy" id="2483811"/>
    <lineage>
        <taxon>Bacteria</taxon>
        <taxon>Bacillati</taxon>
        <taxon>Bacillota</taxon>
        <taxon>Bacilli</taxon>
        <taxon>Bacillales</taxon>
        <taxon>Caryophanaceae</taxon>
        <taxon>Filibacter</taxon>
    </lineage>
</organism>
<evidence type="ECO:0000313" key="4">
    <source>
        <dbReference type="Proteomes" id="UP000270468"/>
    </source>
</evidence>
<feature type="chain" id="PRO_5018134183" evidence="1">
    <location>
        <begin position="28"/>
        <end position="523"/>
    </location>
</feature>
<feature type="domain" description="SLH" evidence="2">
    <location>
        <begin position="88"/>
        <end position="142"/>
    </location>
</feature>
<keyword evidence="4" id="KW-1185">Reference proteome</keyword>
<evidence type="ECO:0000256" key="1">
    <source>
        <dbReference type="SAM" id="SignalP"/>
    </source>
</evidence>
<feature type="domain" description="SLH" evidence="2">
    <location>
        <begin position="143"/>
        <end position="206"/>
    </location>
</feature>
<dbReference type="PANTHER" id="PTHR43308">
    <property type="entry name" value="OUTER MEMBRANE PROTEIN ALPHA-RELATED"/>
    <property type="match status" value="1"/>
</dbReference>
<gene>
    <name evidence="3" type="primary">sap_2</name>
    <name evidence="3" type="ORF">FILTAD_01144</name>
</gene>
<dbReference type="InterPro" id="IPR015943">
    <property type="entry name" value="WD40/YVTN_repeat-like_dom_sf"/>
</dbReference>
<dbReference type="OrthoDB" id="185675at2"/>
<dbReference type="InterPro" id="IPR001119">
    <property type="entry name" value="SLH_dom"/>
</dbReference>
<name>A0A3P5X3B2_9BACL</name>